<dbReference type="Pfam" id="PF00196">
    <property type="entry name" value="GerE"/>
    <property type="match status" value="1"/>
</dbReference>
<dbReference type="CDD" id="cd06170">
    <property type="entry name" value="LuxR_C_like"/>
    <property type="match status" value="1"/>
</dbReference>
<dbReference type="GO" id="GO:0006355">
    <property type="term" value="P:regulation of DNA-templated transcription"/>
    <property type="evidence" value="ECO:0007669"/>
    <property type="project" value="InterPro"/>
</dbReference>
<dbReference type="EMBL" id="FNAT01000007">
    <property type="protein sequence ID" value="SDF12602.1"/>
    <property type="molecule type" value="Genomic_DNA"/>
</dbReference>
<keyword evidence="1" id="KW-0805">Transcription regulation</keyword>
<dbReference type="SMART" id="SM00421">
    <property type="entry name" value="HTH_LUXR"/>
    <property type="match status" value="1"/>
</dbReference>
<keyword evidence="7" id="KW-1185">Reference proteome</keyword>
<dbReference type="GO" id="GO:0003677">
    <property type="term" value="F:DNA binding"/>
    <property type="evidence" value="ECO:0007669"/>
    <property type="project" value="UniProtKB-KW"/>
</dbReference>
<keyword evidence="2" id="KW-0238">DNA-binding</keyword>
<dbReference type="InterPro" id="IPR036388">
    <property type="entry name" value="WH-like_DNA-bd_sf"/>
</dbReference>
<sequence>MNLSTRSKPTEDASGQGNSRDDALSLAVQALHTPDFFPAMIGLLRRAAPFTGAFVTTLHPNRAPTHVHDNVRAERRRVVIDDYLESAYLLDPIHDVFLSGATDCAVRLRDVAPDHFRRSTYYKLYYGNIDLRDEMALLIRMPGGSALFYSLGRIGREPRFTARDLAAFRRQLPLIGSLSRKHFENRPDEPPYGLGQSITQALEQFGTDVLTAREREIAGLILKGHSSASIGALTGTTTGTVKIHRKNLYRKLGIGSQSELLSRFLQSVMR</sequence>
<dbReference type="InterPro" id="IPR016032">
    <property type="entry name" value="Sig_transdc_resp-reg_C-effctor"/>
</dbReference>
<keyword evidence="3" id="KW-0804">Transcription</keyword>
<dbReference type="PANTHER" id="PTHR44688">
    <property type="entry name" value="DNA-BINDING TRANSCRIPTIONAL ACTIVATOR DEVR_DOSR"/>
    <property type="match status" value="1"/>
</dbReference>
<evidence type="ECO:0000256" key="3">
    <source>
        <dbReference type="ARBA" id="ARBA00023163"/>
    </source>
</evidence>
<evidence type="ECO:0000256" key="2">
    <source>
        <dbReference type="ARBA" id="ARBA00023125"/>
    </source>
</evidence>
<evidence type="ECO:0000313" key="7">
    <source>
        <dbReference type="Proteomes" id="UP000198922"/>
    </source>
</evidence>
<accession>A0A1G7IIS0</accession>
<dbReference type="Proteomes" id="UP000198922">
    <property type="component" value="Unassembled WGS sequence"/>
</dbReference>
<dbReference type="RefSeq" id="WP_165612630.1">
    <property type="nucleotide sequence ID" value="NZ_FNAT01000007.1"/>
</dbReference>
<evidence type="ECO:0000256" key="1">
    <source>
        <dbReference type="ARBA" id="ARBA00023015"/>
    </source>
</evidence>
<dbReference type="SUPFAM" id="SSF46894">
    <property type="entry name" value="C-terminal effector domain of the bipartite response regulators"/>
    <property type="match status" value="1"/>
</dbReference>
<evidence type="ECO:0000259" key="5">
    <source>
        <dbReference type="PROSITE" id="PS50043"/>
    </source>
</evidence>
<dbReference type="InterPro" id="IPR000792">
    <property type="entry name" value="Tscrpt_reg_LuxR_C"/>
</dbReference>
<evidence type="ECO:0000313" key="6">
    <source>
        <dbReference type="EMBL" id="SDF12602.1"/>
    </source>
</evidence>
<proteinExistence type="predicted"/>
<gene>
    <name evidence="6" type="ORF">SAMN04488567_3484</name>
</gene>
<dbReference type="STRING" id="521013.SAMN04488567_3484"/>
<dbReference type="Gene3D" id="1.10.10.10">
    <property type="entry name" value="Winged helix-like DNA-binding domain superfamily/Winged helix DNA-binding domain"/>
    <property type="match status" value="1"/>
</dbReference>
<dbReference type="PROSITE" id="PS50043">
    <property type="entry name" value="HTH_LUXR_2"/>
    <property type="match status" value="1"/>
</dbReference>
<feature type="compositionally biased region" description="Polar residues" evidence="4">
    <location>
        <begin position="1"/>
        <end position="18"/>
    </location>
</feature>
<dbReference type="PRINTS" id="PR00038">
    <property type="entry name" value="HTHLUXR"/>
</dbReference>
<evidence type="ECO:0000256" key="4">
    <source>
        <dbReference type="SAM" id="MobiDB-lite"/>
    </source>
</evidence>
<protein>
    <submittedName>
        <fullName evidence="6">Regulatory protein, luxR family</fullName>
    </submittedName>
</protein>
<dbReference type="PANTHER" id="PTHR44688:SF16">
    <property type="entry name" value="DNA-BINDING TRANSCRIPTIONAL ACTIVATOR DEVR_DOSR"/>
    <property type="match status" value="1"/>
</dbReference>
<dbReference type="AlphaFoldDB" id="A0A1G7IIS0"/>
<feature type="region of interest" description="Disordered" evidence="4">
    <location>
        <begin position="1"/>
        <end position="20"/>
    </location>
</feature>
<reference evidence="7" key="1">
    <citation type="submission" date="2016-10" db="EMBL/GenBank/DDBJ databases">
        <authorList>
            <person name="Varghese N."/>
            <person name="Submissions S."/>
        </authorList>
    </citation>
    <scope>NUCLEOTIDE SEQUENCE [LARGE SCALE GENOMIC DNA]</scope>
    <source>
        <strain evidence="7">DSM 21424</strain>
    </source>
</reference>
<name>A0A1G7IIS0_9RHOB</name>
<organism evidence="6 7">
    <name type="scientific">Limimaricola pyoseonensis</name>
    <dbReference type="NCBI Taxonomy" id="521013"/>
    <lineage>
        <taxon>Bacteria</taxon>
        <taxon>Pseudomonadati</taxon>
        <taxon>Pseudomonadota</taxon>
        <taxon>Alphaproteobacteria</taxon>
        <taxon>Rhodobacterales</taxon>
        <taxon>Paracoccaceae</taxon>
        <taxon>Limimaricola</taxon>
    </lineage>
</organism>
<feature type="domain" description="HTH luxR-type" evidence="5">
    <location>
        <begin position="203"/>
        <end position="268"/>
    </location>
</feature>